<keyword evidence="2" id="KW-1185">Reference proteome</keyword>
<sequence length="677" mass="76559">MEEVNVQVFEDAPYNKDQPIYVPSELVNFPSNSGQTLYYCYLIELKQNFRNDVQVHDLVLATRSELDPEIGSAQFEMTVGNGGMMVNLRYLQTIHLHPDEVHLCKKFQITLFWTLLRRDMSGLAAVFDDLSAGDSPAIDYLVLPSAAAHERPSIIDWATVNCSIQLRYEHQPLLKAKHHFQVKNYLLKGRQETTKGSSQSSVELPPELCEIIMSPISINTIYSFSFIPPIMHRIESLLIAFNLKKMHLDHCTQNDIPTSKILEAITALECQESIDYDSLETLGDSFLKYAVSQQLFKTYQNDREGQLTDKRREITSNVALCKVGCSRKLPGFIRKGLFDPKTWIIPGNKSSFCLQQELVSSGTKVYSRGSRKLDYDIVADVVEALIGAFLIKKGEEAALLFMNWIGIEVDFDPIPYKMNLNIHPEKLVNVNLLKSQLNNYSFNDASLLVEALTHGSFTRPEIPRSYQRLEFLGDSVLDYLITIHFYNKHSDIISPGMLTDMREASVNNDHYALCIINSGLHKYLLASEQVHNNISVSLNDFHRLSSESNSGCESETGFTKVLSDVIESLAGAILVDSGYKKIKVFESIIPLLQPLVTPETVKLQPSRELKELCDKNGWKKKKGKVEYCHSDETCVTIEVETNGISHKYTAKARKKRIAERLASRKALESLKKTISKG</sequence>
<reference evidence="1 2" key="1">
    <citation type="journal article" date="2022" name="DNA Res.">
        <title>Chromosomal-level genome assembly of the orchid tree Bauhinia variegata (Leguminosae; Cercidoideae) supports the allotetraploid origin hypothesis of Bauhinia.</title>
        <authorList>
            <person name="Zhong Y."/>
            <person name="Chen Y."/>
            <person name="Zheng D."/>
            <person name="Pang J."/>
            <person name="Liu Y."/>
            <person name="Luo S."/>
            <person name="Meng S."/>
            <person name="Qian L."/>
            <person name="Wei D."/>
            <person name="Dai S."/>
            <person name="Zhou R."/>
        </authorList>
    </citation>
    <scope>NUCLEOTIDE SEQUENCE [LARGE SCALE GENOMIC DNA]</scope>
    <source>
        <strain evidence="1">BV-YZ2020</strain>
    </source>
</reference>
<comment type="caution">
    <text evidence="1">The sequence shown here is derived from an EMBL/GenBank/DDBJ whole genome shotgun (WGS) entry which is preliminary data.</text>
</comment>
<dbReference type="Proteomes" id="UP000828941">
    <property type="component" value="Chromosome 2"/>
</dbReference>
<evidence type="ECO:0000313" key="1">
    <source>
        <dbReference type="EMBL" id="KAI4355209.1"/>
    </source>
</evidence>
<dbReference type="EMBL" id="CM039427">
    <property type="protein sequence ID" value="KAI4355209.1"/>
    <property type="molecule type" value="Genomic_DNA"/>
</dbReference>
<protein>
    <submittedName>
        <fullName evidence="1">Uncharacterized protein</fullName>
    </submittedName>
</protein>
<gene>
    <name evidence="1" type="ORF">L6164_004003</name>
</gene>
<evidence type="ECO:0000313" key="2">
    <source>
        <dbReference type="Proteomes" id="UP000828941"/>
    </source>
</evidence>
<proteinExistence type="predicted"/>
<organism evidence="1 2">
    <name type="scientific">Bauhinia variegata</name>
    <name type="common">Purple orchid tree</name>
    <name type="synonym">Phanera variegata</name>
    <dbReference type="NCBI Taxonomy" id="167791"/>
    <lineage>
        <taxon>Eukaryota</taxon>
        <taxon>Viridiplantae</taxon>
        <taxon>Streptophyta</taxon>
        <taxon>Embryophyta</taxon>
        <taxon>Tracheophyta</taxon>
        <taxon>Spermatophyta</taxon>
        <taxon>Magnoliopsida</taxon>
        <taxon>eudicotyledons</taxon>
        <taxon>Gunneridae</taxon>
        <taxon>Pentapetalae</taxon>
        <taxon>rosids</taxon>
        <taxon>fabids</taxon>
        <taxon>Fabales</taxon>
        <taxon>Fabaceae</taxon>
        <taxon>Cercidoideae</taxon>
        <taxon>Cercideae</taxon>
        <taxon>Bauhiniinae</taxon>
        <taxon>Bauhinia</taxon>
    </lineage>
</organism>
<accession>A0ACB9Q4K3</accession>
<name>A0ACB9Q4K3_BAUVA</name>